<reference evidence="2" key="1">
    <citation type="submission" date="2023-10" db="EMBL/GenBank/DDBJ databases">
        <title>Genome assemblies of two species of porcelain crab, Petrolisthes cinctipes and Petrolisthes manimaculis (Anomura: Porcellanidae).</title>
        <authorList>
            <person name="Angst P."/>
        </authorList>
    </citation>
    <scope>NUCLEOTIDE SEQUENCE</scope>
    <source>
        <strain evidence="2">PB745_01</strain>
        <tissue evidence="2">Gill</tissue>
    </source>
</reference>
<feature type="compositionally biased region" description="Basic and acidic residues" evidence="1">
    <location>
        <begin position="1"/>
        <end position="33"/>
    </location>
</feature>
<dbReference type="AlphaFoldDB" id="A0AAE1FH53"/>
<evidence type="ECO:0000313" key="2">
    <source>
        <dbReference type="EMBL" id="KAK3873416.1"/>
    </source>
</evidence>
<gene>
    <name evidence="2" type="ORF">Pcinc_021569</name>
</gene>
<evidence type="ECO:0000256" key="1">
    <source>
        <dbReference type="SAM" id="MobiDB-lite"/>
    </source>
</evidence>
<sequence>MGGSSRLHDVEDSNETCRQERVKARLERRVQRDENEEDEASSPGRVSLSMLGQQLLISFDLTSGKEDEDGIVHKEERKEGNITCGRVCDRRWCFLLD</sequence>
<proteinExistence type="predicted"/>
<protein>
    <submittedName>
        <fullName evidence="2">Uncharacterized protein</fullName>
    </submittedName>
</protein>
<name>A0AAE1FH53_PETCI</name>
<evidence type="ECO:0000313" key="3">
    <source>
        <dbReference type="Proteomes" id="UP001286313"/>
    </source>
</evidence>
<organism evidence="2 3">
    <name type="scientific">Petrolisthes cinctipes</name>
    <name type="common">Flat porcelain crab</name>
    <dbReference type="NCBI Taxonomy" id="88211"/>
    <lineage>
        <taxon>Eukaryota</taxon>
        <taxon>Metazoa</taxon>
        <taxon>Ecdysozoa</taxon>
        <taxon>Arthropoda</taxon>
        <taxon>Crustacea</taxon>
        <taxon>Multicrustacea</taxon>
        <taxon>Malacostraca</taxon>
        <taxon>Eumalacostraca</taxon>
        <taxon>Eucarida</taxon>
        <taxon>Decapoda</taxon>
        <taxon>Pleocyemata</taxon>
        <taxon>Anomura</taxon>
        <taxon>Galatheoidea</taxon>
        <taxon>Porcellanidae</taxon>
        <taxon>Petrolisthes</taxon>
    </lineage>
</organism>
<comment type="caution">
    <text evidence="2">The sequence shown here is derived from an EMBL/GenBank/DDBJ whole genome shotgun (WGS) entry which is preliminary data.</text>
</comment>
<accession>A0AAE1FH53</accession>
<keyword evidence="3" id="KW-1185">Reference proteome</keyword>
<dbReference type="Proteomes" id="UP001286313">
    <property type="component" value="Unassembled WGS sequence"/>
</dbReference>
<dbReference type="EMBL" id="JAWQEG010002225">
    <property type="protein sequence ID" value="KAK3873416.1"/>
    <property type="molecule type" value="Genomic_DNA"/>
</dbReference>
<feature type="region of interest" description="Disordered" evidence="1">
    <location>
        <begin position="1"/>
        <end position="47"/>
    </location>
</feature>